<name>A0A6A7A9E4_9PLEO</name>
<gene>
    <name evidence="2" type="ORF">CC86DRAFT_435932</name>
</gene>
<evidence type="ECO:0000313" key="3">
    <source>
        <dbReference type="Proteomes" id="UP000799424"/>
    </source>
</evidence>
<protein>
    <submittedName>
        <fullName evidence="2">Uncharacterized protein</fullName>
    </submittedName>
</protein>
<reference evidence="2" key="1">
    <citation type="journal article" date="2020" name="Stud. Mycol.">
        <title>101 Dothideomycetes genomes: a test case for predicting lifestyles and emergence of pathogens.</title>
        <authorList>
            <person name="Haridas S."/>
            <person name="Albert R."/>
            <person name="Binder M."/>
            <person name="Bloem J."/>
            <person name="Labutti K."/>
            <person name="Salamov A."/>
            <person name="Andreopoulos B."/>
            <person name="Baker S."/>
            <person name="Barry K."/>
            <person name="Bills G."/>
            <person name="Bluhm B."/>
            <person name="Cannon C."/>
            <person name="Castanera R."/>
            <person name="Culley D."/>
            <person name="Daum C."/>
            <person name="Ezra D."/>
            <person name="Gonzalez J."/>
            <person name="Henrissat B."/>
            <person name="Kuo A."/>
            <person name="Liang C."/>
            <person name="Lipzen A."/>
            <person name="Lutzoni F."/>
            <person name="Magnuson J."/>
            <person name="Mondo S."/>
            <person name="Nolan M."/>
            <person name="Ohm R."/>
            <person name="Pangilinan J."/>
            <person name="Park H.-J."/>
            <person name="Ramirez L."/>
            <person name="Alfaro M."/>
            <person name="Sun H."/>
            <person name="Tritt A."/>
            <person name="Yoshinaga Y."/>
            <person name="Zwiers L.-H."/>
            <person name="Turgeon B."/>
            <person name="Goodwin S."/>
            <person name="Spatafora J."/>
            <person name="Crous P."/>
            <person name="Grigoriev I."/>
        </authorList>
    </citation>
    <scope>NUCLEOTIDE SEQUENCE</scope>
    <source>
        <strain evidence="2">CBS 113818</strain>
    </source>
</reference>
<dbReference type="Proteomes" id="UP000799424">
    <property type="component" value="Unassembled WGS sequence"/>
</dbReference>
<dbReference type="OrthoDB" id="3683963at2759"/>
<dbReference type="AlphaFoldDB" id="A0A6A7A9E4"/>
<organism evidence="2 3">
    <name type="scientific">Ophiobolus disseminans</name>
    <dbReference type="NCBI Taxonomy" id="1469910"/>
    <lineage>
        <taxon>Eukaryota</taxon>
        <taxon>Fungi</taxon>
        <taxon>Dikarya</taxon>
        <taxon>Ascomycota</taxon>
        <taxon>Pezizomycotina</taxon>
        <taxon>Dothideomycetes</taxon>
        <taxon>Pleosporomycetidae</taxon>
        <taxon>Pleosporales</taxon>
        <taxon>Pleosporineae</taxon>
        <taxon>Phaeosphaeriaceae</taxon>
        <taxon>Ophiobolus</taxon>
    </lineage>
</organism>
<evidence type="ECO:0000313" key="2">
    <source>
        <dbReference type="EMBL" id="KAF2829911.1"/>
    </source>
</evidence>
<keyword evidence="3" id="KW-1185">Reference proteome</keyword>
<evidence type="ECO:0000256" key="1">
    <source>
        <dbReference type="SAM" id="MobiDB-lite"/>
    </source>
</evidence>
<proteinExistence type="predicted"/>
<dbReference type="EMBL" id="MU006220">
    <property type="protein sequence ID" value="KAF2829911.1"/>
    <property type="molecule type" value="Genomic_DNA"/>
</dbReference>
<accession>A0A6A7A9E4</accession>
<feature type="region of interest" description="Disordered" evidence="1">
    <location>
        <begin position="166"/>
        <end position="193"/>
    </location>
</feature>
<feature type="compositionally biased region" description="Basic and acidic residues" evidence="1">
    <location>
        <begin position="166"/>
        <end position="179"/>
    </location>
</feature>
<sequence>MPHLTPHVGFLITHHIFFLPPNAKVDTFTSCIYPTLEAAQRDAHILLVKSVNWYTRLGYHGTYRADIDLTMRGLITAYIPRVGIGSDEHRLGEFVISAVELGSAPHMGGQEERALFADGDEGKKAVIRVPSASGAGGHVGEMQMKCVPDLALEKSYKWTQTRIEYSRRRDEGPFRREGAYDEEMDRSAGGGWR</sequence>